<dbReference type="EMBL" id="CP013118">
    <property type="protein sequence ID" value="ALO15476.1"/>
    <property type="molecule type" value="Genomic_DNA"/>
</dbReference>
<gene>
    <name evidence="1" type="ORF">L21SP5_01835</name>
</gene>
<evidence type="ECO:0000313" key="2">
    <source>
        <dbReference type="Proteomes" id="UP000064893"/>
    </source>
</evidence>
<keyword evidence="2" id="KW-1185">Reference proteome</keyword>
<dbReference type="AlphaFoldDB" id="A0A0S2HZL2"/>
<reference evidence="1 2" key="1">
    <citation type="submission" date="2015-11" db="EMBL/GenBank/DDBJ databases">
        <title>Description and complete genome sequence of a novel strain predominating in hypersaline microbial mats and representing a new family of the Bacteriodetes phylum.</title>
        <authorList>
            <person name="Spring S."/>
            <person name="Bunk B."/>
            <person name="Sproer C."/>
            <person name="Klenk H.-P."/>
        </authorList>
    </citation>
    <scope>NUCLEOTIDE SEQUENCE [LARGE SCALE GENOMIC DNA]</scope>
    <source>
        <strain evidence="1 2">L21-Spi-D4</strain>
    </source>
</reference>
<dbReference type="Proteomes" id="UP000064893">
    <property type="component" value="Chromosome"/>
</dbReference>
<organism evidence="1 2">
    <name type="scientific">Salinivirga cyanobacteriivorans</name>
    <dbReference type="NCBI Taxonomy" id="1307839"/>
    <lineage>
        <taxon>Bacteria</taxon>
        <taxon>Pseudomonadati</taxon>
        <taxon>Bacteroidota</taxon>
        <taxon>Bacteroidia</taxon>
        <taxon>Bacteroidales</taxon>
        <taxon>Salinivirgaceae</taxon>
        <taxon>Salinivirga</taxon>
    </lineage>
</organism>
<dbReference type="KEGG" id="blq:L21SP5_01835"/>
<evidence type="ECO:0000313" key="1">
    <source>
        <dbReference type="EMBL" id="ALO15476.1"/>
    </source>
</evidence>
<protein>
    <submittedName>
        <fullName evidence="1">Uncharacterized protein</fullName>
    </submittedName>
</protein>
<proteinExistence type="predicted"/>
<accession>A0A0S2HZL2</accession>
<sequence>MEWTKALFYLSVDECTIVKKNSIFRKKARNCKKKS</sequence>
<name>A0A0S2HZL2_9BACT</name>